<comment type="similarity">
    <text evidence="1 4">Belongs to the pseudouridine synthase TruD family.</text>
</comment>
<name>A0A2W4QMP8_9GAMM</name>
<dbReference type="SUPFAM" id="SSF55120">
    <property type="entry name" value="Pseudouridine synthase"/>
    <property type="match status" value="1"/>
</dbReference>
<evidence type="ECO:0000313" key="7">
    <source>
        <dbReference type="Proteomes" id="UP000249396"/>
    </source>
</evidence>
<dbReference type="Gene3D" id="3.30.2350.20">
    <property type="entry name" value="TruD, catalytic domain"/>
    <property type="match status" value="1"/>
</dbReference>
<dbReference type="AlphaFoldDB" id="A0A2W4QMP8"/>
<dbReference type="InterPro" id="IPR043165">
    <property type="entry name" value="TruD_insert_sf"/>
</dbReference>
<keyword evidence="3 4" id="KW-0413">Isomerase</keyword>
<dbReference type="Gene3D" id="3.30.2340.10">
    <property type="entry name" value="TruD, insertion domain"/>
    <property type="match status" value="1"/>
</dbReference>
<sequence length="342" mass="38172">MSFTLPYAFGGPPATGKIKAQPEDFIVEENLGFELTGEGEHIFLKIQKRGENTDYLARQIAKYAGLPKMAVSYAGMKDRFGFTTQWFSVHIPGKREVDWSGLESQSVAVLEATRHNRKLKKGALRGNRFEITVRELDGDNRLIEQRLTQVKSSGVPNYFGPQRFGREGYNLIQAEALFKGELRLRDRNLEGIYLSAARSAIFNQVLSQRVESHNWNQAIIGDVFMFADSHSFFRAELTPETLARVAALEIHPSGPLWGKCELATTGEALALEATAANALLVLSEGLERIGMETSRRPLRLLVGDLDWAFCEQNALRLRFTLPAGAYATVVLREMVAFEGSVD</sequence>
<dbReference type="InterPro" id="IPR020103">
    <property type="entry name" value="PsdUridine_synth_cat_dom_sf"/>
</dbReference>
<dbReference type="NCBIfam" id="NF002153">
    <property type="entry name" value="PRK00984.1-2"/>
    <property type="match status" value="1"/>
</dbReference>
<evidence type="ECO:0000256" key="2">
    <source>
        <dbReference type="ARBA" id="ARBA00022694"/>
    </source>
</evidence>
<reference evidence="6 7" key="1">
    <citation type="journal article" date="2018" name="Aquat. Microb. Ecol.">
        <title>Gammaproteobacterial methanotrophs dominate.</title>
        <authorList>
            <person name="Rissanen A.J."/>
            <person name="Saarenheimo J."/>
            <person name="Tiirola M."/>
            <person name="Peura S."/>
            <person name="Aalto S.L."/>
            <person name="Karvinen A."/>
            <person name="Nykanen H."/>
        </authorList>
    </citation>
    <scope>NUCLEOTIDE SEQUENCE [LARGE SCALE GENOMIC DNA]</scope>
    <source>
        <strain evidence="6">AMbin10</strain>
    </source>
</reference>
<evidence type="ECO:0000259" key="5">
    <source>
        <dbReference type="PROSITE" id="PS50984"/>
    </source>
</evidence>
<protein>
    <recommendedName>
        <fullName evidence="4">tRNA pseudouridine synthase D</fullName>
        <ecNumber evidence="4">5.4.99.27</ecNumber>
    </recommendedName>
    <alternativeName>
        <fullName evidence="4">tRNA pseudouridine(13) synthase</fullName>
    </alternativeName>
    <alternativeName>
        <fullName evidence="4">tRNA pseudouridylate synthase D</fullName>
    </alternativeName>
    <alternativeName>
        <fullName evidence="4">tRNA-uridine isomerase D</fullName>
    </alternativeName>
</protein>
<feature type="active site" description="Nucleophile" evidence="4">
    <location>
        <position position="78"/>
    </location>
</feature>
<dbReference type="InterPro" id="IPR011760">
    <property type="entry name" value="PsdUridine_synth_TruD_insert"/>
</dbReference>
<comment type="catalytic activity">
    <reaction evidence="4">
        <text>uridine(13) in tRNA = pseudouridine(13) in tRNA</text>
        <dbReference type="Rhea" id="RHEA:42540"/>
        <dbReference type="Rhea" id="RHEA-COMP:10105"/>
        <dbReference type="Rhea" id="RHEA-COMP:10106"/>
        <dbReference type="ChEBI" id="CHEBI:65314"/>
        <dbReference type="ChEBI" id="CHEBI:65315"/>
        <dbReference type="EC" id="5.4.99.27"/>
    </reaction>
</comment>
<keyword evidence="2 4" id="KW-0819">tRNA processing</keyword>
<evidence type="ECO:0000256" key="4">
    <source>
        <dbReference type="HAMAP-Rule" id="MF_01082"/>
    </source>
</evidence>
<dbReference type="InterPro" id="IPR001656">
    <property type="entry name" value="PsdUridine_synth_TruD"/>
</dbReference>
<organism evidence="6 7">
    <name type="scientific">Candidatus Methylumidiphilus alinenensis</name>
    <dbReference type="NCBI Taxonomy" id="2202197"/>
    <lineage>
        <taxon>Bacteria</taxon>
        <taxon>Pseudomonadati</taxon>
        <taxon>Pseudomonadota</taxon>
        <taxon>Gammaproteobacteria</taxon>
        <taxon>Methylococcales</taxon>
        <taxon>Candidatus Methylumidiphilus</taxon>
    </lineage>
</organism>
<dbReference type="GO" id="GO:0160150">
    <property type="term" value="F:tRNA pseudouridine(13) synthase activity"/>
    <property type="evidence" value="ECO:0007669"/>
    <property type="project" value="UniProtKB-EC"/>
</dbReference>
<evidence type="ECO:0000313" key="6">
    <source>
        <dbReference type="EMBL" id="PZN71669.1"/>
    </source>
</evidence>
<evidence type="ECO:0000256" key="1">
    <source>
        <dbReference type="ARBA" id="ARBA00007953"/>
    </source>
</evidence>
<dbReference type="GO" id="GO:0003723">
    <property type="term" value="F:RNA binding"/>
    <property type="evidence" value="ECO:0007669"/>
    <property type="project" value="InterPro"/>
</dbReference>
<comment type="caution">
    <text evidence="6">The sequence shown here is derived from an EMBL/GenBank/DDBJ whole genome shotgun (WGS) entry which is preliminary data.</text>
</comment>
<proteinExistence type="inferred from homology"/>
<dbReference type="GO" id="GO:0031119">
    <property type="term" value="P:tRNA pseudouridine synthesis"/>
    <property type="evidence" value="ECO:0007669"/>
    <property type="project" value="UniProtKB-UniRule"/>
</dbReference>
<accession>A0A2W4QMP8</accession>
<dbReference type="Pfam" id="PF01142">
    <property type="entry name" value="TruD"/>
    <property type="match status" value="1"/>
</dbReference>
<dbReference type="InterPro" id="IPR050170">
    <property type="entry name" value="TruD_pseudoU_synthase"/>
</dbReference>
<dbReference type="NCBIfam" id="TIGR00094">
    <property type="entry name" value="tRNA_TruD_broad"/>
    <property type="match status" value="1"/>
</dbReference>
<dbReference type="InterPro" id="IPR042214">
    <property type="entry name" value="TruD_catalytic"/>
</dbReference>
<gene>
    <name evidence="4" type="primary">truD</name>
    <name evidence="6" type="ORF">DM484_25975</name>
</gene>
<dbReference type="GO" id="GO:0005829">
    <property type="term" value="C:cytosol"/>
    <property type="evidence" value="ECO:0007669"/>
    <property type="project" value="TreeGrafter"/>
</dbReference>
<dbReference type="HAMAP" id="MF_01082">
    <property type="entry name" value="TruD"/>
    <property type="match status" value="1"/>
</dbReference>
<dbReference type="PANTHER" id="PTHR47811:SF1">
    <property type="entry name" value="TRNA PSEUDOURIDINE SYNTHASE D"/>
    <property type="match status" value="1"/>
</dbReference>
<feature type="domain" description="TRUD" evidence="5">
    <location>
        <begin position="154"/>
        <end position="300"/>
    </location>
</feature>
<dbReference type="EC" id="5.4.99.27" evidence="4"/>
<dbReference type="PROSITE" id="PS50984">
    <property type="entry name" value="TRUD"/>
    <property type="match status" value="1"/>
</dbReference>
<dbReference type="CDD" id="cd02575">
    <property type="entry name" value="PseudoU_synth_EcTruD"/>
    <property type="match status" value="1"/>
</dbReference>
<comment type="function">
    <text evidence="4">Responsible for synthesis of pseudouridine from uracil-13 in transfer RNAs.</text>
</comment>
<dbReference type="EMBL" id="QJPH01000513">
    <property type="protein sequence ID" value="PZN71669.1"/>
    <property type="molecule type" value="Genomic_DNA"/>
</dbReference>
<evidence type="ECO:0000256" key="3">
    <source>
        <dbReference type="ARBA" id="ARBA00023235"/>
    </source>
</evidence>
<dbReference type="PANTHER" id="PTHR47811">
    <property type="entry name" value="TRNA PSEUDOURIDINE SYNTHASE D"/>
    <property type="match status" value="1"/>
</dbReference>
<dbReference type="Proteomes" id="UP000249396">
    <property type="component" value="Unassembled WGS sequence"/>
</dbReference>